<dbReference type="EMBL" id="BANB01000881">
    <property type="protein sequence ID" value="GAN78457.1"/>
    <property type="molecule type" value="Genomic_DNA"/>
</dbReference>
<dbReference type="Proteomes" id="UP000032680">
    <property type="component" value="Unassembled WGS sequence"/>
</dbReference>
<comment type="caution">
    <text evidence="2">The sequence shown here is derived from an EMBL/GenBank/DDBJ whole genome shotgun (WGS) entry which is preliminary data.</text>
</comment>
<name>A0A0D6P9W2_9PROT</name>
<organism evidence="2 3">
    <name type="scientific">Acidisphaera rubrifaciens HS-AP3</name>
    <dbReference type="NCBI Taxonomy" id="1231350"/>
    <lineage>
        <taxon>Bacteria</taxon>
        <taxon>Pseudomonadati</taxon>
        <taxon>Pseudomonadota</taxon>
        <taxon>Alphaproteobacteria</taxon>
        <taxon>Acetobacterales</taxon>
        <taxon>Acetobacteraceae</taxon>
        <taxon>Acidisphaera</taxon>
    </lineage>
</organism>
<accession>A0A0D6P9W2</accession>
<evidence type="ECO:0000313" key="2">
    <source>
        <dbReference type="EMBL" id="GAN78457.1"/>
    </source>
</evidence>
<dbReference type="Gene3D" id="2.50.20.20">
    <property type="match status" value="1"/>
</dbReference>
<evidence type="ECO:0000256" key="1">
    <source>
        <dbReference type="SAM" id="SignalP"/>
    </source>
</evidence>
<proteinExistence type="predicted"/>
<dbReference type="AlphaFoldDB" id="A0A0D6P9W2"/>
<reference evidence="2 3" key="1">
    <citation type="submission" date="2012-11" db="EMBL/GenBank/DDBJ databases">
        <title>Whole genome sequence of Acidisphaera rubrifaciens HS-AP3.</title>
        <authorList>
            <person name="Azuma Y."/>
            <person name="Higashiura N."/>
            <person name="Hirakawa H."/>
            <person name="Matsushita K."/>
        </authorList>
    </citation>
    <scope>NUCLEOTIDE SEQUENCE [LARGE SCALE GENOMIC DNA]</scope>
    <source>
        <strain evidence="2 3">HS-AP3</strain>
    </source>
</reference>
<sequence length="212" mass="22412">MLHSRVRRLPGRWAAVTALVVSGVMAGLPGCAPAQAGGGGPKLFPTRDAQVDYTATAGGRENHIRVYYQAGGRHLRVEARGQNSYLLIDLPARRMQVVMDQTKAVMDMPFDPDHMRSFLLSDTAHYTRGGTETVAGVPCTDWTVTVDQGSGRDCVTADGLILRAVAASDTGGPSGMIVATAVSYDTPPADMFAVPDGYRTLSVPAPRAAAPK</sequence>
<protein>
    <recommendedName>
        <fullName evidence="4">DUF4412 domain-containing protein</fullName>
    </recommendedName>
</protein>
<gene>
    <name evidence="2" type="ORF">Asru_0884_01</name>
</gene>
<evidence type="ECO:0000313" key="3">
    <source>
        <dbReference type="Proteomes" id="UP000032680"/>
    </source>
</evidence>
<feature type="chain" id="PRO_5002309812" description="DUF4412 domain-containing protein" evidence="1">
    <location>
        <begin position="37"/>
        <end position="212"/>
    </location>
</feature>
<evidence type="ECO:0008006" key="4">
    <source>
        <dbReference type="Google" id="ProtNLM"/>
    </source>
</evidence>
<feature type="signal peptide" evidence="1">
    <location>
        <begin position="1"/>
        <end position="36"/>
    </location>
</feature>
<keyword evidence="3" id="KW-1185">Reference proteome</keyword>
<keyword evidence="1" id="KW-0732">Signal</keyword>